<proteinExistence type="predicted"/>
<accession>A0A4Y2NG23</accession>
<comment type="caution">
    <text evidence="1">The sequence shown here is derived from an EMBL/GenBank/DDBJ whole genome shotgun (WGS) entry which is preliminary data.</text>
</comment>
<evidence type="ECO:0000313" key="1">
    <source>
        <dbReference type="EMBL" id="GBN38398.1"/>
    </source>
</evidence>
<dbReference type="Proteomes" id="UP000499080">
    <property type="component" value="Unassembled WGS sequence"/>
</dbReference>
<keyword evidence="2" id="KW-1185">Reference proteome</keyword>
<dbReference type="EMBL" id="BGPR01009175">
    <property type="protein sequence ID" value="GBN38398.1"/>
    <property type="molecule type" value="Genomic_DNA"/>
</dbReference>
<gene>
    <name evidence="1" type="ORF">AVEN_200988_1</name>
</gene>
<dbReference type="AlphaFoldDB" id="A0A4Y2NG23"/>
<protein>
    <submittedName>
        <fullName evidence="1">Uncharacterized protein</fullName>
    </submittedName>
</protein>
<sequence>MRNAAPILELRGTGYLHAHTQIKNLRGFASTILVPSTVASFRSQVFSSGGTGFRAVVSNSGSGGAAALMDEPPLDREDLESSDRYFFIQLYCPEKKKNATCLSELKKERSMC</sequence>
<organism evidence="1 2">
    <name type="scientific">Araneus ventricosus</name>
    <name type="common">Orbweaver spider</name>
    <name type="synonym">Epeira ventricosa</name>
    <dbReference type="NCBI Taxonomy" id="182803"/>
    <lineage>
        <taxon>Eukaryota</taxon>
        <taxon>Metazoa</taxon>
        <taxon>Ecdysozoa</taxon>
        <taxon>Arthropoda</taxon>
        <taxon>Chelicerata</taxon>
        <taxon>Arachnida</taxon>
        <taxon>Araneae</taxon>
        <taxon>Araneomorphae</taxon>
        <taxon>Entelegynae</taxon>
        <taxon>Araneoidea</taxon>
        <taxon>Araneidae</taxon>
        <taxon>Araneus</taxon>
    </lineage>
</organism>
<reference evidence="1 2" key="1">
    <citation type="journal article" date="2019" name="Sci. Rep.">
        <title>Orb-weaving spider Araneus ventricosus genome elucidates the spidroin gene catalogue.</title>
        <authorList>
            <person name="Kono N."/>
            <person name="Nakamura H."/>
            <person name="Ohtoshi R."/>
            <person name="Moran D.A.P."/>
            <person name="Shinohara A."/>
            <person name="Yoshida Y."/>
            <person name="Fujiwara M."/>
            <person name="Mori M."/>
            <person name="Tomita M."/>
            <person name="Arakawa K."/>
        </authorList>
    </citation>
    <scope>NUCLEOTIDE SEQUENCE [LARGE SCALE GENOMIC DNA]</scope>
</reference>
<name>A0A4Y2NG23_ARAVE</name>
<evidence type="ECO:0000313" key="2">
    <source>
        <dbReference type="Proteomes" id="UP000499080"/>
    </source>
</evidence>